<feature type="transmembrane region" description="Helical" evidence="1">
    <location>
        <begin position="243"/>
        <end position="272"/>
    </location>
</feature>
<keyword evidence="1" id="KW-0472">Membrane</keyword>
<comment type="caution">
    <text evidence="2">The sequence shown here is derived from an EMBL/GenBank/DDBJ whole genome shotgun (WGS) entry which is preliminary data.</text>
</comment>
<dbReference type="EMBL" id="JAWXYG010000010">
    <property type="protein sequence ID" value="KAK4261641.1"/>
    <property type="molecule type" value="Genomic_DNA"/>
</dbReference>
<evidence type="ECO:0000313" key="2">
    <source>
        <dbReference type="EMBL" id="KAK4261641.1"/>
    </source>
</evidence>
<organism evidence="2 3">
    <name type="scientific">Acacia crassicarpa</name>
    <name type="common">northern wattle</name>
    <dbReference type="NCBI Taxonomy" id="499986"/>
    <lineage>
        <taxon>Eukaryota</taxon>
        <taxon>Viridiplantae</taxon>
        <taxon>Streptophyta</taxon>
        <taxon>Embryophyta</taxon>
        <taxon>Tracheophyta</taxon>
        <taxon>Spermatophyta</taxon>
        <taxon>Magnoliopsida</taxon>
        <taxon>eudicotyledons</taxon>
        <taxon>Gunneridae</taxon>
        <taxon>Pentapetalae</taxon>
        <taxon>rosids</taxon>
        <taxon>fabids</taxon>
        <taxon>Fabales</taxon>
        <taxon>Fabaceae</taxon>
        <taxon>Caesalpinioideae</taxon>
        <taxon>mimosoid clade</taxon>
        <taxon>Acacieae</taxon>
        <taxon>Acacia</taxon>
    </lineage>
</organism>
<dbReference type="GO" id="GO:0006506">
    <property type="term" value="P:GPI anchor biosynthetic process"/>
    <property type="evidence" value="ECO:0007669"/>
    <property type="project" value="InterPro"/>
</dbReference>
<accession>A0AAE1MIK2</accession>
<dbReference type="Proteomes" id="UP001293593">
    <property type="component" value="Unassembled WGS sequence"/>
</dbReference>
<dbReference type="InterPro" id="IPR007720">
    <property type="entry name" value="PigQ/GPI1"/>
</dbReference>
<dbReference type="PANTHER" id="PTHR47555">
    <property type="entry name" value="N-ACETYLGLUCOSAMINYL TRANSFERASE COMPONENT FAMILY PROTEIN / GPI1 FAMILY PROTEIN"/>
    <property type="match status" value="1"/>
</dbReference>
<dbReference type="Pfam" id="PF05024">
    <property type="entry name" value="Gpi1"/>
    <property type="match status" value="1"/>
</dbReference>
<dbReference type="PANTHER" id="PTHR47555:SF2">
    <property type="entry name" value="N-ACETYLGLUCOSAMINYL TRANSFERASE COMPONENT FAMILY PROTEIN _ GPI1 FAMILY PROTEIN"/>
    <property type="match status" value="1"/>
</dbReference>
<name>A0AAE1MIK2_9FABA</name>
<evidence type="ECO:0000256" key="1">
    <source>
        <dbReference type="SAM" id="Phobius"/>
    </source>
</evidence>
<keyword evidence="3" id="KW-1185">Reference proteome</keyword>
<dbReference type="AlphaFoldDB" id="A0AAE1MIK2"/>
<sequence>MTMRSKCRLWWPKQLLSRREPSSSFLLGWFVTSSPASLDIIVAFTCNKVLLSQSSPCLEEILHDVHGKMPIILQDKSTFSILGQCVPDQSNSSLVAGIDDNKWKLSNCGRLMLDGSSEHNCQASCGKSNWILLTFDSREQNDTGFHRIPKLQHIHWNGLAMLQYDVHVIIYDTPYYGSHHFSLCPSNSHKQAKTSIKKPRWVGDLHKKEQLIDLDMVILAINCSAAAKGIFERHEVLRRSFSLLSMFLVFFAFVGNLAANSVASLSTLFFVVLQLCQALFNDESGSWVYMASAIFRTAWINIRIRCCQILYWPIFLQENDFRSRSCVEYAEKAAMHRHSMWSTLVVDVFLGNMIGCVWLMGNPAGFKLNSEVAGVLGMVSLNAIQIWQWQPCGGFLGARSGTHFVRGRFPSGIWFEIVGCQGTGNNSPKVDFVGERTSSKEELLLKEFSGKRSSILVSLLRSNYMSIGKVMWPHYENIFLGFSAPSISLIAHGVLIGRRIPYRRGTLLPSPMPWMSLPYREYWRLCRDSLIACQSIMVSSRRLIPHNQNWLFFHINEQ</sequence>
<proteinExistence type="predicted"/>
<keyword evidence="1" id="KW-0812">Transmembrane</keyword>
<reference evidence="2" key="1">
    <citation type="submission" date="2023-10" db="EMBL/GenBank/DDBJ databases">
        <title>Chromosome-level genome of the transformable northern wattle, Acacia crassicarpa.</title>
        <authorList>
            <person name="Massaro I."/>
            <person name="Sinha N.R."/>
            <person name="Poethig S."/>
            <person name="Leichty A.R."/>
        </authorList>
    </citation>
    <scope>NUCLEOTIDE SEQUENCE</scope>
    <source>
        <strain evidence="2">Acra3RX</strain>
        <tissue evidence="2">Leaf</tissue>
    </source>
</reference>
<gene>
    <name evidence="2" type="ORF">QN277_004607</name>
</gene>
<keyword evidence="1" id="KW-1133">Transmembrane helix</keyword>
<evidence type="ECO:0000313" key="3">
    <source>
        <dbReference type="Proteomes" id="UP001293593"/>
    </source>
</evidence>
<protein>
    <submittedName>
        <fullName evidence="2">Uncharacterized protein</fullName>
    </submittedName>
</protein>
<dbReference type="GO" id="GO:0016020">
    <property type="term" value="C:membrane"/>
    <property type="evidence" value="ECO:0007669"/>
    <property type="project" value="InterPro"/>
</dbReference>